<evidence type="ECO:0000313" key="1">
    <source>
        <dbReference type="EMBL" id="SIT45738.1"/>
    </source>
</evidence>
<accession>A0A1N7SE87</accession>
<dbReference type="AlphaFoldDB" id="A0A1N7SE87"/>
<organism evidence="1 2">
    <name type="scientific">Paraburkholderia piptadeniae</name>
    <dbReference type="NCBI Taxonomy" id="1701573"/>
    <lineage>
        <taxon>Bacteria</taxon>
        <taxon>Pseudomonadati</taxon>
        <taxon>Pseudomonadota</taxon>
        <taxon>Betaproteobacteria</taxon>
        <taxon>Burkholderiales</taxon>
        <taxon>Burkholderiaceae</taxon>
        <taxon>Paraburkholderia</taxon>
    </lineage>
</organism>
<gene>
    <name evidence="1" type="ORF">BN2476_470141</name>
</gene>
<keyword evidence="2" id="KW-1185">Reference proteome</keyword>
<sequence>MQFVPRRDSYICNYLLFLDANLRATLQTTSPRQWIRLLGVGLAEKRISITVFDAYFDDALSRVAKLIDERRHMTE</sequence>
<evidence type="ECO:0000313" key="2">
    <source>
        <dbReference type="Proteomes" id="UP000195569"/>
    </source>
</evidence>
<reference evidence="1" key="1">
    <citation type="submission" date="2016-12" db="EMBL/GenBank/DDBJ databases">
        <authorList>
            <person name="Moulin L."/>
        </authorList>
    </citation>
    <scope>NUCLEOTIDE SEQUENCE [LARGE SCALE GENOMIC DNA]</scope>
    <source>
        <strain evidence="1">STM 7183</strain>
    </source>
</reference>
<dbReference type="Proteomes" id="UP000195569">
    <property type="component" value="Unassembled WGS sequence"/>
</dbReference>
<proteinExistence type="predicted"/>
<protein>
    <submittedName>
        <fullName evidence="1">Uncharacterized protein</fullName>
    </submittedName>
</protein>
<name>A0A1N7SE87_9BURK</name>
<dbReference type="EMBL" id="CYGY02000047">
    <property type="protein sequence ID" value="SIT45738.1"/>
    <property type="molecule type" value="Genomic_DNA"/>
</dbReference>
<comment type="caution">
    <text evidence="1">The sequence shown here is derived from an EMBL/GenBank/DDBJ whole genome shotgun (WGS) entry which is preliminary data.</text>
</comment>